<evidence type="ECO:0008006" key="3">
    <source>
        <dbReference type="Google" id="ProtNLM"/>
    </source>
</evidence>
<accession>A0AAV3T7U3</accession>
<gene>
    <name evidence="1" type="ORF">GCM10009020_12080</name>
</gene>
<comment type="caution">
    <text evidence="1">The sequence shown here is derived from an EMBL/GenBank/DDBJ whole genome shotgun (WGS) entry which is preliminary data.</text>
</comment>
<dbReference type="Proteomes" id="UP001500420">
    <property type="component" value="Unassembled WGS sequence"/>
</dbReference>
<protein>
    <recommendedName>
        <fullName evidence="3">CRISPR-associated exonuclease Cas4</fullName>
    </recommendedName>
</protein>
<sequence length="221" mass="25334">MSRHAFSDLRLAAYCPRKLYYARRDDDRSPPPEVERRRELAFRYRELFDAADSALDDEPIAVSPERFRENLERARRRLDDWNDIARPAERNALLTGRECRGVVHKILADPPRPSLLSAGSPPEQGVWEAQSVHAVAAAKALAWERERSVECAYVEYPTHGVVRAIDLTVRRKARYRKAIRTLESIDGPPPRLRDDAKCDSCEYAEQCGVRTRTLRSMLGFG</sequence>
<organism evidence="1 2">
    <name type="scientific">Natronoarchaeum mannanilyticum</name>
    <dbReference type="NCBI Taxonomy" id="926360"/>
    <lineage>
        <taxon>Archaea</taxon>
        <taxon>Methanobacteriati</taxon>
        <taxon>Methanobacteriota</taxon>
        <taxon>Stenosarchaea group</taxon>
        <taxon>Halobacteria</taxon>
        <taxon>Halobacteriales</taxon>
        <taxon>Natronoarchaeaceae</taxon>
    </lineage>
</organism>
<proteinExistence type="predicted"/>
<evidence type="ECO:0000313" key="1">
    <source>
        <dbReference type="EMBL" id="GAA0667961.1"/>
    </source>
</evidence>
<dbReference type="AlphaFoldDB" id="A0AAV3T7U3"/>
<reference evidence="1 2" key="1">
    <citation type="journal article" date="2019" name="Int. J. Syst. Evol. Microbiol.">
        <title>The Global Catalogue of Microorganisms (GCM) 10K type strain sequencing project: providing services to taxonomists for standard genome sequencing and annotation.</title>
        <authorList>
            <consortium name="The Broad Institute Genomics Platform"/>
            <consortium name="The Broad Institute Genome Sequencing Center for Infectious Disease"/>
            <person name="Wu L."/>
            <person name="Ma J."/>
        </authorList>
    </citation>
    <scope>NUCLEOTIDE SEQUENCE [LARGE SCALE GENOMIC DNA]</scope>
    <source>
        <strain evidence="1 2">JCM 16328</strain>
    </source>
</reference>
<dbReference type="EMBL" id="BAAADV010000001">
    <property type="protein sequence ID" value="GAA0667961.1"/>
    <property type="molecule type" value="Genomic_DNA"/>
</dbReference>
<keyword evidence="2" id="KW-1185">Reference proteome</keyword>
<evidence type="ECO:0000313" key="2">
    <source>
        <dbReference type="Proteomes" id="UP001500420"/>
    </source>
</evidence>
<name>A0AAV3T7U3_9EURY</name>
<dbReference type="RefSeq" id="WP_343773015.1">
    <property type="nucleotide sequence ID" value="NZ_BAAADV010000001.1"/>
</dbReference>